<keyword evidence="2" id="KW-1133">Transmembrane helix</keyword>
<sequence length="255" mass="29428">MNHGRKTPSMGTPSVYSHGTTRSTANLKSVRSLHSIKIPWYQRPILQDAYFLDIQRGSLVISIYALVLSLFTVATGLFDIYCYYMSAPGSTHYGYYILSYQFVYVGSTWVRNMLVLFALFSILLGAINIVTSILLIIALRKEYEKKMVPWLYSFVVLTIFRFIAWVFVSTVNDLTFGYNLTICILWLLFTIANVYGWLLVYSLYLELADLSKLEDVARLRVSLISIMQVQYDLTQHTVKCRFDEINHVDQKCSCF</sequence>
<evidence type="ECO:0000256" key="1">
    <source>
        <dbReference type="SAM" id="MobiDB-lite"/>
    </source>
</evidence>
<dbReference type="STRING" id="121845.A0A1S3D2Z6"/>
<evidence type="ECO:0000313" key="3">
    <source>
        <dbReference type="Proteomes" id="UP000079169"/>
    </source>
</evidence>
<feature type="transmembrane region" description="Helical" evidence="2">
    <location>
        <begin position="116"/>
        <end position="138"/>
    </location>
</feature>
<dbReference type="RefSeq" id="XP_008472325.1">
    <property type="nucleotide sequence ID" value="XM_008474103.3"/>
</dbReference>
<protein>
    <submittedName>
        <fullName evidence="4 5">Uncharacterized protein LOC103509480</fullName>
    </submittedName>
</protein>
<dbReference type="CTD" id="41113"/>
<accession>A0A1S3D2Z6</accession>
<dbReference type="GO" id="GO:0035159">
    <property type="term" value="P:regulation of tube length, open tracheal system"/>
    <property type="evidence" value="ECO:0007669"/>
    <property type="project" value="TreeGrafter"/>
</dbReference>
<evidence type="ECO:0000313" key="5">
    <source>
        <dbReference type="RefSeq" id="XP_008472326.1"/>
    </source>
</evidence>
<keyword evidence="2" id="KW-0472">Membrane</keyword>
<feature type="transmembrane region" description="Helical" evidence="2">
    <location>
        <begin position="59"/>
        <end position="81"/>
    </location>
</feature>
<feature type="transmembrane region" description="Helical" evidence="2">
    <location>
        <begin position="150"/>
        <end position="170"/>
    </location>
</feature>
<gene>
    <name evidence="4 5" type="primary">LOC103509480</name>
</gene>
<feature type="region of interest" description="Disordered" evidence="1">
    <location>
        <begin position="1"/>
        <end position="20"/>
    </location>
</feature>
<dbReference type="OMA" id="MIFAYNI"/>
<keyword evidence="2" id="KW-0812">Transmembrane</keyword>
<dbReference type="PaxDb" id="121845-A0A1S3D2Z6"/>
<dbReference type="KEGG" id="dci:103509480"/>
<dbReference type="PANTHER" id="PTHR36694">
    <property type="entry name" value="PASIFLORA 1, ISOFORM A-RELATED"/>
    <property type="match status" value="1"/>
</dbReference>
<dbReference type="Proteomes" id="UP000079169">
    <property type="component" value="Unplaced"/>
</dbReference>
<dbReference type="PANTHER" id="PTHR36694:SF4">
    <property type="entry name" value="LD42595P"/>
    <property type="match status" value="1"/>
</dbReference>
<organism evidence="3 5">
    <name type="scientific">Diaphorina citri</name>
    <name type="common">Asian citrus psyllid</name>
    <dbReference type="NCBI Taxonomy" id="121845"/>
    <lineage>
        <taxon>Eukaryota</taxon>
        <taxon>Metazoa</taxon>
        <taxon>Ecdysozoa</taxon>
        <taxon>Arthropoda</taxon>
        <taxon>Hexapoda</taxon>
        <taxon>Insecta</taxon>
        <taxon>Pterygota</taxon>
        <taxon>Neoptera</taxon>
        <taxon>Paraneoptera</taxon>
        <taxon>Hemiptera</taxon>
        <taxon>Sternorrhyncha</taxon>
        <taxon>Psylloidea</taxon>
        <taxon>Psyllidae</taxon>
        <taxon>Diaphorininae</taxon>
        <taxon>Diaphorina</taxon>
    </lineage>
</organism>
<proteinExistence type="predicted"/>
<feature type="transmembrane region" description="Helical" evidence="2">
    <location>
        <begin position="93"/>
        <end position="110"/>
    </location>
</feature>
<evidence type="ECO:0000313" key="4">
    <source>
        <dbReference type="RefSeq" id="XP_008472325.1"/>
    </source>
</evidence>
<dbReference type="RefSeq" id="XP_008472326.1">
    <property type="nucleotide sequence ID" value="XM_008474104.3"/>
</dbReference>
<reference evidence="4 5" key="1">
    <citation type="submission" date="2025-04" db="UniProtKB">
        <authorList>
            <consortium name="RefSeq"/>
        </authorList>
    </citation>
    <scope>IDENTIFICATION</scope>
</reference>
<dbReference type="GO" id="GO:0005886">
    <property type="term" value="C:plasma membrane"/>
    <property type="evidence" value="ECO:0007669"/>
    <property type="project" value="TreeGrafter"/>
</dbReference>
<dbReference type="GO" id="GO:0019991">
    <property type="term" value="P:septate junction assembly"/>
    <property type="evidence" value="ECO:0007669"/>
    <property type="project" value="TreeGrafter"/>
</dbReference>
<name>A0A1S3D2Z6_DIACI</name>
<feature type="compositionally biased region" description="Polar residues" evidence="1">
    <location>
        <begin position="9"/>
        <end position="20"/>
    </location>
</feature>
<keyword evidence="3" id="KW-1185">Reference proteome</keyword>
<feature type="transmembrane region" description="Helical" evidence="2">
    <location>
        <begin position="176"/>
        <end position="204"/>
    </location>
</feature>
<dbReference type="GeneID" id="103509480"/>
<dbReference type="AlphaFoldDB" id="A0A1S3D2Z6"/>
<dbReference type="GO" id="GO:0060857">
    <property type="term" value="P:establishment of glial blood-brain barrier"/>
    <property type="evidence" value="ECO:0007669"/>
    <property type="project" value="TreeGrafter"/>
</dbReference>
<evidence type="ECO:0000256" key="2">
    <source>
        <dbReference type="SAM" id="Phobius"/>
    </source>
</evidence>